<dbReference type="AlphaFoldDB" id="A0A4Y2GZG5"/>
<dbReference type="InterPro" id="IPR008906">
    <property type="entry name" value="HATC_C_dom"/>
</dbReference>
<dbReference type="Pfam" id="PF05699">
    <property type="entry name" value="Dimer_Tnp_hAT"/>
    <property type="match status" value="1"/>
</dbReference>
<feature type="domain" description="HAT C-terminal dimerisation" evidence="1">
    <location>
        <begin position="91"/>
        <end position="159"/>
    </location>
</feature>
<name>A0A4Y2GZG5_ARAVE</name>
<sequence>MERVMKSTLDRIHMEINERFFRLNEMDLKFGFLLNVEELCYGHNTDVLLGNCKNLGDFYSRDFNGLELHDEILDCRMLLSSRLPEKIKTPEQLLQFIVSYGDESVFPNLRIALQILLTIATPIASCERSFSKLKLILSYLRASTGQKRLCDLALLSIEKAVTEKN</sequence>
<evidence type="ECO:0000313" key="3">
    <source>
        <dbReference type="Proteomes" id="UP000499080"/>
    </source>
</evidence>
<dbReference type="OrthoDB" id="6759200at2759"/>
<comment type="caution">
    <text evidence="2">The sequence shown here is derived from an EMBL/GenBank/DDBJ whole genome shotgun (WGS) entry which is preliminary data.</text>
</comment>
<reference evidence="2 3" key="1">
    <citation type="journal article" date="2019" name="Sci. Rep.">
        <title>Orb-weaving spider Araneus ventricosus genome elucidates the spidroin gene catalogue.</title>
        <authorList>
            <person name="Kono N."/>
            <person name="Nakamura H."/>
            <person name="Ohtoshi R."/>
            <person name="Moran D.A.P."/>
            <person name="Shinohara A."/>
            <person name="Yoshida Y."/>
            <person name="Fujiwara M."/>
            <person name="Mori M."/>
            <person name="Tomita M."/>
            <person name="Arakawa K."/>
        </authorList>
    </citation>
    <scope>NUCLEOTIDE SEQUENCE [LARGE SCALE GENOMIC DNA]</scope>
</reference>
<dbReference type="Proteomes" id="UP000499080">
    <property type="component" value="Unassembled WGS sequence"/>
</dbReference>
<dbReference type="GO" id="GO:0046983">
    <property type="term" value="F:protein dimerization activity"/>
    <property type="evidence" value="ECO:0007669"/>
    <property type="project" value="InterPro"/>
</dbReference>
<gene>
    <name evidence="2" type="ORF">AVEN_247484_1</name>
</gene>
<proteinExistence type="predicted"/>
<dbReference type="PANTHER" id="PTHR46289:SF14">
    <property type="entry name" value="DUF4371 DOMAIN-CONTAINING PROTEIN"/>
    <property type="match status" value="1"/>
</dbReference>
<evidence type="ECO:0000313" key="2">
    <source>
        <dbReference type="EMBL" id="GBM57868.1"/>
    </source>
</evidence>
<dbReference type="InterPro" id="IPR052958">
    <property type="entry name" value="IFN-induced_PKR_regulator"/>
</dbReference>
<accession>A0A4Y2GZG5</accession>
<dbReference type="PANTHER" id="PTHR46289">
    <property type="entry name" value="52 KDA REPRESSOR OF THE INHIBITOR OF THE PROTEIN KINASE-LIKE PROTEIN-RELATED"/>
    <property type="match status" value="1"/>
</dbReference>
<organism evidence="2 3">
    <name type="scientific">Araneus ventricosus</name>
    <name type="common">Orbweaver spider</name>
    <name type="synonym">Epeira ventricosa</name>
    <dbReference type="NCBI Taxonomy" id="182803"/>
    <lineage>
        <taxon>Eukaryota</taxon>
        <taxon>Metazoa</taxon>
        <taxon>Ecdysozoa</taxon>
        <taxon>Arthropoda</taxon>
        <taxon>Chelicerata</taxon>
        <taxon>Arachnida</taxon>
        <taxon>Araneae</taxon>
        <taxon>Araneomorphae</taxon>
        <taxon>Entelegynae</taxon>
        <taxon>Araneoidea</taxon>
        <taxon>Araneidae</taxon>
        <taxon>Araneus</taxon>
    </lineage>
</organism>
<dbReference type="EMBL" id="BGPR01001611">
    <property type="protein sequence ID" value="GBM57868.1"/>
    <property type="molecule type" value="Genomic_DNA"/>
</dbReference>
<evidence type="ECO:0000259" key="1">
    <source>
        <dbReference type="Pfam" id="PF05699"/>
    </source>
</evidence>
<keyword evidence="3" id="KW-1185">Reference proteome</keyword>
<protein>
    <recommendedName>
        <fullName evidence="1">HAT C-terminal dimerisation domain-containing protein</fullName>
    </recommendedName>
</protein>